<accession>A0A402DU72</accession>
<organism evidence="2 3">
    <name type="scientific">Cellulomonas biazotea</name>
    <dbReference type="NCBI Taxonomy" id="1709"/>
    <lineage>
        <taxon>Bacteria</taxon>
        <taxon>Bacillati</taxon>
        <taxon>Actinomycetota</taxon>
        <taxon>Actinomycetes</taxon>
        <taxon>Micrococcales</taxon>
        <taxon>Cellulomonadaceae</taxon>
        <taxon>Cellulomonas</taxon>
    </lineage>
</organism>
<feature type="signal peptide" evidence="1">
    <location>
        <begin position="1"/>
        <end position="25"/>
    </location>
</feature>
<name>A0A402DU72_9CELL</name>
<evidence type="ECO:0008006" key="4">
    <source>
        <dbReference type="Google" id="ProtNLM"/>
    </source>
</evidence>
<evidence type="ECO:0000313" key="2">
    <source>
        <dbReference type="EMBL" id="GCE77642.1"/>
    </source>
</evidence>
<dbReference type="PROSITE" id="PS51318">
    <property type="entry name" value="TAT"/>
    <property type="match status" value="1"/>
</dbReference>
<proteinExistence type="predicted"/>
<keyword evidence="3" id="KW-1185">Reference proteome</keyword>
<evidence type="ECO:0000313" key="3">
    <source>
        <dbReference type="Proteomes" id="UP000289954"/>
    </source>
</evidence>
<dbReference type="RefSeq" id="WP_130782253.1">
    <property type="nucleotide sequence ID" value="NZ_BIMR01000233.1"/>
</dbReference>
<dbReference type="OrthoDB" id="4826783at2"/>
<comment type="caution">
    <text evidence="2">The sequence shown here is derived from an EMBL/GenBank/DDBJ whole genome shotgun (WGS) entry which is preliminary data.</text>
</comment>
<dbReference type="InterPro" id="IPR006311">
    <property type="entry name" value="TAT_signal"/>
</dbReference>
<gene>
    <name evidence="2" type="ORF">CBZ_26980</name>
</gene>
<evidence type="ECO:0000256" key="1">
    <source>
        <dbReference type="SAM" id="SignalP"/>
    </source>
</evidence>
<dbReference type="PROSITE" id="PS51257">
    <property type="entry name" value="PROKAR_LIPOPROTEIN"/>
    <property type="match status" value="1"/>
</dbReference>
<dbReference type="AlphaFoldDB" id="A0A402DU72"/>
<protein>
    <recommendedName>
        <fullName evidence="4">SAF domain-containing protein</fullName>
    </recommendedName>
</protein>
<keyword evidence="1" id="KW-0732">Signal</keyword>
<feature type="chain" id="PRO_5038820556" description="SAF domain-containing protein" evidence="1">
    <location>
        <begin position="26"/>
        <end position="211"/>
    </location>
</feature>
<reference evidence="2 3" key="1">
    <citation type="submission" date="2019-01" db="EMBL/GenBank/DDBJ databases">
        <title>Draft genome sequence of Cellulomonas takizawaensis strain TKZ-21.</title>
        <authorList>
            <person name="Yamamura H."/>
            <person name="Hayashi T."/>
            <person name="Hamada M."/>
            <person name="Serisawa Y."/>
            <person name="Matsuyama K."/>
            <person name="Nakagawa Y."/>
            <person name="Otoguro M."/>
            <person name="Yanagida F."/>
            <person name="Hayakawa M."/>
        </authorList>
    </citation>
    <scope>NUCLEOTIDE SEQUENCE [LARGE SCALE GENOMIC DNA]</scope>
    <source>
        <strain evidence="2 3">NBRC12680</strain>
    </source>
</reference>
<dbReference type="Proteomes" id="UP000289954">
    <property type="component" value="Unassembled WGS sequence"/>
</dbReference>
<sequence>MRATRNPARRTAAAALAVVAGAALAACAPTSSGSASAEVVEYVADYPSYESEAALVQASDVVVRGIVIATRVEQLLPEVSTGGDPVSNPQAGLDPAAAAQVLPVVVTVATVEVEQVLKGDVAVGSQVEVSQLGGRHGGKVYVDEETVPLQVGGTDYVLLLADHGADVPLDLVNPQQALYTVSPTAGLQPASTVPGVAIPTTLERIEALAAQ</sequence>
<dbReference type="EMBL" id="BIMR01000233">
    <property type="protein sequence ID" value="GCE77642.1"/>
    <property type="molecule type" value="Genomic_DNA"/>
</dbReference>